<dbReference type="EMBL" id="ML995475">
    <property type="protein sequence ID" value="KAF2146980.1"/>
    <property type="molecule type" value="Genomic_DNA"/>
</dbReference>
<evidence type="ECO:0000256" key="1">
    <source>
        <dbReference type="ARBA" id="ARBA00009422"/>
    </source>
</evidence>
<dbReference type="OrthoDB" id="289913at2759"/>
<dbReference type="InterPro" id="IPR025941">
    <property type="entry name" value="Vps8_central_dom"/>
</dbReference>
<dbReference type="PANTHER" id="PTHR12616:SF8">
    <property type="entry name" value="VACUOLAR PROTEIN SORTING-ASSOCIATED PROTEIN 8 HOMOLOG"/>
    <property type="match status" value="1"/>
</dbReference>
<feature type="compositionally biased region" description="Basic and acidic residues" evidence="2">
    <location>
        <begin position="1537"/>
        <end position="1560"/>
    </location>
</feature>
<evidence type="ECO:0000256" key="2">
    <source>
        <dbReference type="SAM" id="MobiDB-lite"/>
    </source>
</evidence>
<dbReference type="SUPFAM" id="SSF50978">
    <property type="entry name" value="WD40 repeat-like"/>
    <property type="match status" value="1"/>
</dbReference>
<dbReference type="RefSeq" id="XP_033402688.1">
    <property type="nucleotide sequence ID" value="XM_033536369.1"/>
</dbReference>
<dbReference type="GO" id="GO:0005770">
    <property type="term" value="C:late endosome"/>
    <property type="evidence" value="ECO:0007669"/>
    <property type="project" value="TreeGrafter"/>
</dbReference>
<dbReference type="GeneID" id="54293865"/>
<dbReference type="GO" id="GO:0030897">
    <property type="term" value="C:HOPS complex"/>
    <property type="evidence" value="ECO:0007669"/>
    <property type="project" value="TreeGrafter"/>
</dbReference>
<feature type="compositionally biased region" description="Basic and acidic residues" evidence="2">
    <location>
        <begin position="36"/>
        <end position="51"/>
    </location>
</feature>
<feature type="compositionally biased region" description="Polar residues" evidence="2">
    <location>
        <begin position="100"/>
        <end position="126"/>
    </location>
</feature>
<gene>
    <name evidence="5" type="ORF">K452DRAFT_218600</name>
</gene>
<feature type="domain" description="Vacuolar protein sorting-associated protein 8 central" evidence="3">
    <location>
        <begin position="724"/>
        <end position="922"/>
    </location>
</feature>
<evidence type="ECO:0000259" key="4">
    <source>
        <dbReference type="Pfam" id="PF25066"/>
    </source>
</evidence>
<feature type="region of interest" description="Disordered" evidence="2">
    <location>
        <begin position="1528"/>
        <end position="1568"/>
    </location>
</feature>
<feature type="region of interest" description="Disordered" evidence="2">
    <location>
        <begin position="1385"/>
        <end position="1422"/>
    </location>
</feature>
<keyword evidence="6" id="KW-1185">Reference proteome</keyword>
<protein>
    <submittedName>
        <fullName evidence="5">Uncharacterized protein</fullName>
    </submittedName>
</protein>
<dbReference type="Pfam" id="PF25066">
    <property type="entry name" value="TPR_VPS8_2"/>
    <property type="match status" value="1"/>
</dbReference>
<sequence>MSSADGENDVSRGSDDVHVEQVNGALEDGAPLPGRPDSELKHILAEEKENLLADQNAGSNGTTFHGAYAKAKQQQDVAPESPPASLPDRTASYEHASPDGSVSTPDDTPSVQGSGLTSPASSTPVSFASFARPQRPASLQPFERRFSSRISPSPLGSPRADSPGFLSPRSRQSSVSSPAFLNQDDTDTPQPPWEVVRWTKLKKITGQAFSEIGKRNFGKPTCLAVAASIAVGTSKGLILVFDYHQTLKSIVGPGTKAVESGSITSLAFSADHTTIAGGHASGNIFTWELARPAKPFLHITPLDKRQLENRQADGHVPDTAVLHLGFLGTRHTALVSADEGGMAFSHLATRGLGAVGRTVKTARILGRYPPLAHEMDQPRKPSSVLAFSPLPLGNVEQPTDGLGLTALLTPYLLVVVSTTPIAETQHKATRPKEIAPHSALSGCLAWFPAVKLKGTGGEQPQAVSKTKLVYCWSNILTVLDVDAHDTPEKDKPPNLHFRTRSRWRTEEAIVAVQWLSRSVLGVLTISQRLIILEDNSLRMTDSFDLLQKHIYHRDLFSRQLHPVVEQHDEMDESMHGVVADAFYMAFRAYKGRLFLLGFNDVSIGTLSNWADRLLALMEEGDYIASIELATSYYNGDADKLTVGLPSDDVARHALVQEKLVEMISASLKFTFSRNKDQQDKEASHPRLLALASVSFSACLSMQELEFLFEDVYEAFQNASSESAFFDVLEPYIVDEEIPSLPPHVLKDLITYYASQGRAERLEEMICRLETSTIDINQVTILCKQYSLYDALVYVWTQAVRDYITPLIDLFSIVKKLLANADADGTAGEQDMDSAMKLFPYLSFTLTGRIYPNGLPMVEQDADEAKAALYSYIFSGKLVEWPRGSGEIFCPPTDDQSTDSFPYLRMILKFDAASFMSMLNEAFEDSYLNGDHASTPNGMTNGTSRERSPAWRPTRQYILNILLGVMSDGQFEPEDTIYFNMFVARNLPKFPQYIILPGSALHKLVEGLCEYPSDEVADDCQLSVEYLLSVYHPPDIESLVPLFERAGFHRVLKFVFSGAKQYPRLLEAYFNDTEDKAAIFDCIRDILRPNKGLNKKQVAEVHAVISAHAFELASIDAAQTARTLRVNAPSLLRDASDALDADSYVQFLFLRALLEANGQVKAAQPDLPLEVMTNFTERYVQLMCKFDPGHVADYVGVLRSGNLRLDHVLPAMEESGVIDAAVVLMAQGGLVRHAMDRLVKHVGTLETALVSLLDAAAESPDTANTEETAADLLEAVQKYTKIGIWLCQGQTKAKQTTGKPQAERRESGDGESEQHLESDELLWLDLIDVTVTMTRAVSLAASQLAAKSHDGAPPIDTTKITTSLRADVQQTFSALLASMAAGPATKAAAQQQQQQQQGVATAGSSNDASARPAPPSRSATAAHQPSASFLRILRAFLARAARSSPSLSDLRAVLADIFAAYAFEEALLGLATRFLEADVFARVDEVQQLRERGWRPKGQACAGCSGRVWGPGAGGGVWEAWERRQERERRAVGRKRSLRGDGDEASKLRKGKGRDTAKEVDSPDSPDGAHAQAQLLQLDQLVVFACRHLWHRGCVERAQPEPGRGGEEAVAAGAPEREFTCPLCG</sequence>
<organism evidence="5 6">
    <name type="scientific">Aplosporella prunicola CBS 121167</name>
    <dbReference type="NCBI Taxonomy" id="1176127"/>
    <lineage>
        <taxon>Eukaryota</taxon>
        <taxon>Fungi</taxon>
        <taxon>Dikarya</taxon>
        <taxon>Ascomycota</taxon>
        <taxon>Pezizomycotina</taxon>
        <taxon>Dothideomycetes</taxon>
        <taxon>Dothideomycetes incertae sedis</taxon>
        <taxon>Botryosphaeriales</taxon>
        <taxon>Aplosporellaceae</taxon>
        <taxon>Aplosporella</taxon>
    </lineage>
</organism>
<accession>A0A6A6BSK6</accession>
<dbReference type="Pfam" id="PF23410">
    <property type="entry name" value="Beta-prop_VPS8"/>
    <property type="match status" value="1"/>
</dbReference>
<dbReference type="GO" id="GO:0006623">
    <property type="term" value="P:protein targeting to vacuole"/>
    <property type="evidence" value="ECO:0007669"/>
    <property type="project" value="InterPro"/>
</dbReference>
<dbReference type="InterPro" id="IPR059070">
    <property type="entry name" value="TPR_VPS8_2"/>
</dbReference>
<dbReference type="InterPro" id="IPR015943">
    <property type="entry name" value="WD40/YVTN_repeat-like_dom_sf"/>
</dbReference>
<evidence type="ECO:0000259" key="3">
    <source>
        <dbReference type="Pfam" id="PF12816"/>
    </source>
</evidence>
<evidence type="ECO:0000313" key="5">
    <source>
        <dbReference type="EMBL" id="KAF2146980.1"/>
    </source>
</evidence>
<reference evidence="5" key="1">
    <citation type="journal article" date="2020" name="Stud. Mycol.">
        <title>101 Dothideomycetes genomes: a test case for predicting lifestyles and emergence of pathogens.</title>
        <authorList>
            <person name="Haridas S."/>
            <person name="Albert R."/>
            <person name="Binder M."/>
            <person name="Bloem J."/>
            <person name="Labutti K."/>
            <person name="Salamov A."/>
            <person name="Andreopoulos B."/>
            <person name="Baker S."/>
            <person name="Barry K."/>
            <person name="Bills G."/>
            <person name="Bluhm B."/>
            <person name="Cannon C."/>
            <person name="Castanera R."/>
            <person name="Culley D."/>
            <person name="Daum C."/>
            <person name="Ezra D."/>
            <person name="Gonzalez J."/>
            <person name="Henrissat B."/>
            <person name="Kuo A."/>
            <person name="Liang C."/>
            <person name="Lipzen A."/>
            <person name="Lutzoni F."/>
            <person name="Magnuson J."/>
            <person name="Mondo S."/>
            <person name="Nolan M."/>
            <person name="Ohm R."/>
            <person name="Pangilinan J."/>
            <person name="Park H.-J."/>
            <person name="Ramirez L."/>
            <person name="Alfaro M."/>
            <person name="Sun H."/>
            <person name="Tritt A."/>
            <person name="Yoshinaga Y."/>
            <person name="Zwiers L.-H."/>
            <person name="Turgeon B."/>
            <person name="Goodwin S."/>
            <person name="Spatafora J."/>
            <person name="Crous P."/>
            <person name="Grigoriev I."/>
        </authorList>
    </citation>
    <scope>NUCLEOTIDE SEQUENCE</scope>
    <source>
        <strain evidence="5">CBS 121167</strain>
    </source>
</reference>
<dbReference type="PANTHER" id="PTHR12616">
    <property type="entry name" value="VACUOLAR PROTEIN SORTING VPS41"/>
    <property type="match status" value="1"/>
</dbReference>
<feature type="compositionally biased region" description="Basic and acidic residues" evidence="2">
    <location>
        <begin position="9"/>
        <end position="19"/>
    </location>
</feature>
<feature type="compositionally biased region" description="Low complexity" evidence="2">
    <location>
        <begin position="167"/>
        <end position="178"/>
    </location>
</feature>
<feature type="region of interest" description="Disordered" evidence="2">
    <location>
        <begin position="1292"/>
        <end position="1315"/>
    </location>
</feature>
<feature type="compositionally biased region" description="Basic and acidic residues" evidence="2">
    <location>
        <begin position="1300"/>
        <end position="1315"/>
    </location>
</feature>
<dbReference type="Pfam" id="PF12816">
    <property type="entry name" value="TPR_Vps8"/>
    <property type="match status" value="1"/>
</dbReference>
<dbReference type="Gene3D" id="2.130.10.10">
    <property type="entry name" value="YVTN repeat-like/Quinoprotein amine dehydrogenase"/>
    <property type="match status" value="1"/>
</dbReference>
<proteinExistence type="inferred from homology"/>
<dbReference type="InterPro" id="IPR045111">
    <property type="entry name" value="Vps41/Vps8"/>
</dbReference>
<name>A0A6A6BSK6_9PEZI</name>
<evidence type="ECO:0000313" key="6">
    <source>
        <dbReference type="Proteomes" id="UP000799438"/>
    </source>
</evidence>
<dbReference type="Proteomes" id="UP000799438">
    <property type="component" value="Unassembled WGS sequence"/>
</dbReference>
<dbReference type="GO" id="GO:0034058">
    <property type="term" value="P:endosomal vesicle fusion"/>
    <property type="evidence" value="ECO:0007669"/>
    <property type="project" value="TreeGrafter"/>
</dbReference>
<feature type="region of interest" description="Disordered" evidence="2">
    <location>
        <begin position="1"/>
        <end position="192"/>
    </location>
</feature>
<feature type="domain" description="VPS8-like TPR-like repeats" evidence="4">
    <location>
        <begin position="1265"/>
        <end position="1489"/>
    </location>
</feature>
<dbReference type="InterPro" id="IPR036322">
    <property type="entry name" value="WD40_repeat_dom_sf"/>
</dbReference>
<comment type="similarity">
    <text evidence="1">Belongs to the VPS8 family.</text>
</comment>